<dbReference type="GO" id="GO:0016830">
    <property type="term" value="F:carbon-carbon lyase activity"/>
    <property type="evidence" value="ECO:0007669"/>
    <property type="project" value="InterPro"/>
</dbReference>
<organism evidence="7 8">
    <name type="scientific">Rhizoctonia solani</name>
    <dbReference type="NCBI Taxonomy" id="456999"/>
    <lineage>
        <taxon>Eukaryota</taxon>
        <taxon>Fungi</taxon>
        <taxon>Dikarya</taxon>
        <taxon>Basidiomycota</taxon>
        <taxon>Agaricomycotina</taxon>
        <taxon>Agaricomycetes</taxon>
        <taxon>Cantharellales</taxon>
        <taxon>Ceratobasidiaceae</taxon>
        <taxon>Rhizoctonia</taxon>
    </lineage>
</organism>
<dbReference type="SUPFAM" id="SSF53383">
    <property type="entry name" value="PLP-dependent transferases"/>
    <property type="match status" value="2"/>
</dbReference>
<dbReference type="Proteomes" id="UP000663841">
    <property type="component" value="Unassembled WGS sequence"/>
</dbReference>
<keyword evidence="6" id="KW-0472">Membrane</keyword>
<keyword evidence="3" id="KW-0456">Lyase</keyword>
<dbReference type="InterPro" id="IPR015421">
    <property type="entry name" value="PyrdxlP-dep_Trfase_major"/>
</dbReference>
<evidence type="ECO:0000256" key="2">
    <source>
        <dbReference type="ARBA" id="ARBA00022898"/>
    </source>
</evidence>
<dbReference type="InterPro" id="IPR002129">
    <property type="entry name" value="PyrdxlP-dep_de-COase"/>
</dbReference>
<dbReference type="PANTHER" id="PTHR42735:SF4">
    <property type="entry name" value="PYRIDOXAL PHOSPHATE-DEPENDENT DECARBOXYLASE FAMILY PROTEIN"/>
    <property type="match status" value="1"/>
</dbReference>
<comment type="caution">
    <text evidence="7">The sequence shown here is derived from an EMBL/GenBank/DDBJ whole genome shotgun (WGS) entry which is preliminary data.</text>
</comment>
<dbReference type="InterPro" id="IPR015424">
    <property type="entry name" value="PyrdxlP-dep_Trfase"/>
</dbReference>
<dbReference type="InterPro" id="IPR050477">
    <property type="entry name" value="GrpII_AminoAcid_Decarb"/>
</dbReference>
<dbReference type="AlphaFoldDB" id="A0A8H3C1X4"/>
<feature type="region of interest" description="Disordered" evidence="5">
    <location>
        <begin position="1185"/>
        <end position="1208"/>
    </location>
</feature>
<reference evidence="7" key="1">
    <citation type="submission" date="2021-01" db="EMBL/GenBank/DDBJ databases">
        <authorList>
            <person name="Kaushik A."/>
        </authorList>
    </citation>
    <scope>NUCLEOTIDE SEQUENCE</scope>
    <source>
        <strain evidence="7">AG3-T5</strain>
    </source>
</reference>
<gene>
    <name evidence="7" type="ORF">RDB_LOCUS182249</name>
</gene>
<evidence type="ECO:0000256" key="1">
    <source>
        <dbReference type="ARBA" id="ARBA00001933"/>
    </source>
</evidence>
<dbReference type="GO" id="GO:0019752">
    <property type="term" value="P:carboxylic acid metabolic process"/>
    <property type="evidence" value="ECO:0007669"/>
    <property type="project" value="InterPro"/>
</dbReference>
<proteinExistence type="predicted"/>
<dbReference type="Pfam" id="PF00282">
    <property type="entry name" value="Pyridoxal_deC"/>
    <property type="match status" value="1"/>
</dbReference>
<keyword evidence="6" id="KW-0812">Transmembrane</keyword>
<evidence type="ECO:0000313" key="8">
    <source>
        <dbReference type="Proteomes" id="UP000663841"/>
    </source>
</evidence>
<dbReference type="GO" id="GO:0030170">
    <property type="term" value="F:pyridoxal phosphate binding"/>
    <property type="evidence" value="ECO:0007669"/>
    <property type="project" value="InterPro"/>
</dbReference>
<keyword evidence="6" id="KW-1133">Transmembrane helix</keyword>
<keyword evidence="2 4" id="KW-0663">Pyridoxal phosphate</keyword>
<evidence type="ECO:0000313" key="7">
    <source>
        <dbReference type="EMBL" id="CAE6472913.1"/>
    </source>
</evidence>
<accession>A0A8H3C1X4</accession>
<evidence type="ECO:0000256" key="6">
    <source>
        <dbReference type="SAM" id="Phobius"/>
    </source>
</evidence>
<dbReference type="PANTHER" id="PTHR42735">
    <property type="match status" value="1"/>
</dbReference>
<feature type="modified residue" description="N6-(pyridoxal phosphate)lysine" evidence="4">
    <location>
        <position position="631"/>
    </location>
</feature>
<comment type="cofactor">
    <cofactor evidence="1 4">
        <name>pyridoxal 5'-phosphate</name>
        <dbReference type="ChEBI" id="CHEBI:597326"/>
    </cofactor>
</comment>
<feature type="transmembrane region" description="Helical" evidence="6">
    <location>
        <begin position="1218"/>
        <end position="1239"/>
    </location>
</feature>
<evidence type="ECO:0000256" key="4">
    <source>
        <dbReference type="PIRSR" id="PIRSR602129-50"/>
    </source>
</evidence>
<dbReference type="EMBL" id="CAJMWW010000514">
    <property type="protein sequence ID" value="CAE6472913.1"/>
    <property type="molecule type" value="Genomic_DNA"/>
</dbReference>
<evidence type="ECO:0000256" key="3">
    <source>
        <dbReference type="ARBA" id="ARBA00023239"/>
    </source>
</evidence>
<name>A0A8H3C1X4_9AGAM</name>
<sequence length="1242" mass="137230">MLHLPLKLSETLSMPGSQTSSDCPSPVSEVFSGFSVESDASSSNTSTSSLFDASCTRHDRLGAWFLGPKAENIGFLKQFLNSVADETERARLSYQPNDPKFIGPEMQASTIFKNEMSELDIALKELVGALAEHSIPFWSPRYNAHMNGDTSLPGMLGYLAAAMFNPNNVCTESSPLTTVIERDVGLQLCQMLGYDISNTESSKPWGHIVCGGSVANLESMWSARNMKFYPLSLACALEPGAPLDFMRDELTIELCTGETKLFSQATTWELLNLKPETIFDIPERLQSEYAISAGALSSALGPYLIQTCGKAVLEKKFNMKPSKYFNPNNVCTESSPLTTVIERDVGLQLCQMLGYDISNTESSKPWGHIVCGGSVANLESMWSARNLKFYPLSVACAMEPGAPLDFMADEFSIELCNGDIKLFSQATAWELLNLKPETVFDIPERLQNEYAISSGALSAALGPYLIQTCGKEVLEQKFNMKPSKYFVGTTKHYSWPKGAAVTGIGSEHIIDVPVDIDARMDVAKLDHQLHQCLVSQTPVFAVVAVMGSTEHGAVDPIKGVVQLRAKYQALGLSFAIHADAAWGGYYASFLHEPDVPQPNGSIVPEQALSDYTRSQLEYLRFADSITIDPHKSGYIPYPAGGLCYRDGRMRYLVTWTNPNVYKDSDGTESMGVYGIEGSKPGASAVGAWLSHRIIGLHKHGYGSLLGESLFSCTKIYTHWATMDMDDNKLIVVPLKAIPAERQKLGADAIRKQREYIRDNIVNRTNEELMNDAKAMDLLHQMVSDLSINAFACNFRLGNGEANQDVVEANYLNTRIYERLSVTKVEDNIYDKPLFIQSSQMNQEVYGVCADLLKSRLGVSGQQDLDILVNCVMSPFPTVANFTKSVTDEFKRIAHEEIQTCLFRNTVTADDYKFILQGTDKLYLSMLPMFNHANFRHQLILTCEVPEEVMESYREAKKEDPSAVFMLSTASPVELSSILAGSFKGVLQKRLAAGIELTFSSSFEVSNIQVIKNKPLDSKYLDLTYSDEMYFYLYGTPSEQHIEHILVASKNVQLTSDQVSLDLSTGAISEEDLARGVIVRMDRLRESVVLPVLPPHTPTFFKAGAQHKVTIFRDPHSAQRYGPGLTEAYSSASPIASGKITFGKMVYADSVQLNTNPLPKGVERPKRKDVSRMTLAERVDAARANYAASKSSAEKKSKPKPKRRVVDLEHSTLSAGPTIGSSVMMFMMMSLFVLAAFSLCRRF</sequence>
<evidence type="ECO:0000256" key="5">
    <source>
        <dbReference type="SAM" id="MobiDB-lite"/>
    </source>
</evidence>
<protein>
    <submittedName>
        <fullName evidence="7">Uncharacterized protein</fullName>
    </submittedName>
</protein>
<dbReference type="Gene3D" id="3.40.640.10">
    <property type="entry name" value="Type I PLP-dependent aspartate aminotransferase-like (Major domain)"/>
    <property type="match status" value="2"/>
</dbReference>